<organism evidence="1 2">
    <name type="scientific">Methanobrevibacter filiformis</name>
    <dbReference type="NCBI Taxonomy" id="55758"/>
    <lineage>
        <taxon>Archaea</taxon>
        <taxon>Methanobacteriati</taxon>
        <taxon>Methanobacteriota</taxon>
        <taxon>Methanomada group</taxon>
        <taxon>Methanobacteria</taxon>
        <taxon>Methanobacteriales</taxon>
        <taxon>Methanobacteriaceae</taxon>
        <taxon>Methanobrevibacter</taxon>
    </lineage>
</organism>
<name>A0A166C4A9_9EURY</name>
<comment type="caution">
    <text evidence="1">The sequence shown here is derived from an EMBL/GenBank/DDBJ whole genome shotgun (WGS) entry which is preliminary data.</text>
</comment>
<gene>
    <name evidence="1" type="ORF">MBFIL_09260</name>
</gene>
<evidence type="ECO:0000313" key="1">
    <source>
        <dbReference type="EMBL" id="KZX14113.1"/>
    </source>
</evidence>
<proteinExistence type="predicted"/>
<dbReference type="Proteomes" id="UP000077066">
    <property type="component" value="Unassembled WGS sequence"/>
</dbReference>
<keyword evidence="2" id="KW-1185">Reference proteome</keyword>
<sequence>MLIFLLSSVFSRFIVFLILFTVNSLDAFVSDIFLRISCLNSSEFFIGIKFLIFSSSKASEFKISSNSFAISQFSVFCILICNNDLPKWNVFIVSAVYNVEFPLGD</sequence>
<dbReference type="AlphaFoldDB" id="A0A166C4A9"/>
<evidence type="ECO:0000313" key="2">
    <source>
        <dbReference type="Proteomes" id="UP000077066"/>
    </source>
</evidence>
<reference evidence="1 2" key="1">
    <citation type="submission" date="2016-04" db="EMBL/GenBank/DDBJ databases">
        <title>Genome sequence of Methanobrevibacter filiformis DSM 11501.</title>
        <authorList>
            <person name="Poehlein A."/>
            <person name="Seedorf H."/>
            <person name="Daniel R."/>
        </authorList>
    </citation>
    <scope>NUCLEOTIDE SEQUENCE [LARGE SCALE GENOMIC DNA]</scope>
    <source>
        <strain evidence="1 2">DSM 11501</strain>
    </source>
</reference>
<dbReference type="EMBL" id="LWMT01000178">
    <property type="protein sequence ID" value="KZX14113.1"/>
    <property type="molecule type" value="Genomic_DNA"/>
</dbReference>
<accession>A0A166C4A9</accession>
<protein>
    <submittedName>
        <fullName evidence="1">Uncharacterized protein</fullName>
    </submittedName>
</protein>